<dbReference type="OrthoDB" id="7595841at2"/>
<reference evidence="3 4" key="1">
    <citation type="submission" date="2018-08" db="EMBL/GenBank/DDBJ databases">
        <title>Genomic Encyclopedia of Type Strains, Phase IV (KMG-IV): sequencing the most valuable type-strain genomes for metagenomic binning, comparative biology and taxonomic classification.</title>
        <authorList>
            <person name="Goeker M."/>
        </authorList>
    </citation>
    <scope>NUCLEOTIDE SEQUENCE [LARGE SCALE GENOMIC DNA]</scope>
    <source>
        <strain evidence="3 4">DSM 25527</strain>
    </source>
</reference>
<evidence type="ECO:0000256" key="2">
    <source>
        <dbReference type="SAM" id="Phobius"/>
    </source>
</evidence>
<keyword evidence="4" id="KW-1185">Reference proteome</keyword>
<evidence type="ECO:0000313" key="3">
    <source>
        <dbReference type="EMBL" id="RIA36638.1"/>
    </source>
</evidence>
<feature type="transmembrane region" description="Helical" evidence="2">
    <location>
        <begin position="7"/>
        <end position="24"/>
    </location>
</feature>
<feature type="region of interest" description="Disordered" evidence="1">
    <location>
        <begin position="90"/>
        <end position="114"/>
    </location>
</feature>
<keyword evidence="2" id="KW-1133">Transmembrane helix</keyword>
<dbReference type="AlphaFoldDB" id="A0A397NJY1"/>
<protein>
    <submittedName>
        <fullName evidence="3">Uncharacterized protein</fullName>
    </submittedName>
</protein>
<feature type="transmembrane region" description="Helical" evidence="2">
    <location>
        <begin position="44"/>
        <end position="63"/>
    </location>
</feature>
<evidence type="ECO:0000256" key="1">
    <source>
        <dbReference type="SAM" id="MobiDB-lite"/>
    </source>
</evidence>
<organism evidence="3 4">
    <name type="scientific">Hephaestia caeni</name>
    <dbReference type="NCBI Taxonomy" id="645617"/>
    <lineage>
        <taxon>Bacteria</taxon>
        <taxon>Pseudomonadati</taxon>
        <taxon>Pseudomonadota</taxon>
        <taxon>Alphaproteobacteria</taxon>
        <taxon>Sphingomonadales</taxon>
        <taxon>Sphingomonadaceae</taxon>
        <taxon>Hephaestia</taxon>
    </lineage>
</organism>
<name>A0A397NJY1_9SPHN</name>
<dbReference type="Proteomes" id="UP000266568">
    <property type="component" value="Unassembled WGS sequence"/>
</dbReference>
<accession>A0A397NJY1</accession>
<evidence type="ECO:0000313" key="4">
    <source>
        <dbReference type="Proteomes" id="UP000266568"/>
    </source>
</evidence>
<keyword evidence="2" id="KW-0472">Membrane</keyword>
<comment type="caution">
    <text evidence="3">The sequence shown here is derived from an EMBL/GenBank/DDBJ whole genome shotgun (WGS) entry which is preliminary data.</text>
</comment>
<dbReference type="RefSeq" id="WP_119037361.1">
    <property type="nucleotide sequence ID" value="NZ_QXDC01000005.1"/>
</dbReference>
<proteinExistence type="predicted"/>
<dbReference type="EMBL" id="QXDC01000005">
    <property type="protein sequence ID" value="RIA36638.1"/>
    <property type="molecule type" value="Genomic_DNA"/>
</dbReference>
<gene>
    <name evidence="3" type="ORF">DFR49_3922</name>
</gene>
<sequence>MQFLKGLFWFLIAVLLAAFVFGNWNEIAHVRLWNDLVADVKLPILVVICFLAGLLPTLAYQHAVRWRLKQRLAAAERSLAAVRETVAAPVPEPVTPAPRADDIDAPPLLPPGAA</sequence>
<keyword evidence="2" id="KW-0812">Transmembrane</keyword>